<dbReference type="SUPFAM" id="SSF56784">
    <property type="entry name" value="HAD-like"/>
    <property type="match status" value="1"/>
</dbReference>
<dbReference type="Proteomes" id="UP000434036">
    <property type="component" value="Unassembled WGS sequence"/>
</dbReference>
<comment type="similarity">
    <text evidence="2">Belongs to the HAD-like hydrolase superfamily. CbbY/CbbZ/Gph/YieH family.</text>
</comment>
<dbReference type="InterPro" id="IPR051600">
    <property type="entry name" value="Beta-PGM-like"/>
</dbReference>
<comment type="cofactor">
    <cofactor evidence="1">
        <name>Mg(2+)</name>
        <dbReference type="ChEBI" id="CHEBI:18420"/>
    </cofactor>
</comment>
<comment type="caution">
    <text evidence="6">The sequence shown here is derived from an EMBL/GenBank/DDBJ whole genome shotgun (WGS) entry which is preliminary data.</text>
</comment>
<sequence>MKAVIFDMDGVLIDSEPLYVEMLKDFFIRHHIRFEEAELAAVIGSSHQRVMEIVRDIWIRTKDEASFRRHYHEYENGEETIPYQMLLNPHAEEILKWLKDHAIKMAIASSSPMRDIEDMIQQCRLASYFDVIHSGHEFSASKPDPAIYLKTMEDLDVPVKDCLIIEDSFHGIAAAKAANAYCAALATPYPMDQRLADIKINDLLQIKMLIDKTDQE</sequence>
<gene>
    <name evidence="6" type="ORF">GSF08_10810</name>
</gene>
<dbReference type="Gene3D" id="1.10.150.240">
    <property type="entry name" value="Putative phosphatase, domain 2"/>
    <property type="match status" value="1"/>
</dbReference>
<evidence type="ECO:0000256" key="1">
    <source>
        <dbReference type="ARBA" id="ARBA00001946"/>
    </source>
</evidence>
<dbReference type="NCBIfam" id="TIGR01549">
    <property type="entry name" value="HAD-SF-IA-v1"/>
    <property type="match status" value="1"/>
</dbReference>
<proteinExistence type="inferred from homology"/>
<name>A0A6N8UAA7_9FIRM</name>
<keyword evidence="7" id="KW-1185">Reference proteome</keyword>
<dbReference type="SFLD" id="SFLDG01129">
    <property type="entry name" value="C1.5:_HAD__Beta-PGM__Phosphata"/>
    <property type="match status" value="1"/>
</dbReference>
<keyword evidence="5" id="KW-0119">Carbohydrate metabolism</keyword>
<accession>A0A6N8UAA7</accession>
<dbReference type="GO" id="GO:0046872">
    <property type="term" value="F:metal ion binding"/>
    <property type="evidence" value="ECO:0007669"/>
    <property type="project" value="UniProtKB-KW"/>
</dbReference>
<dbReference type="AlphaFoldDB" id="A0A6N8UAA7"/>
<dbReference type="Gene3D" id="3.40.50.1000">
    <property type="entry name" value="HAD superfamily/HAD-like"/>
    <property type="match status" value="1"/>
</dbReference>
<dbReference type="InterPro" id="IPR036412">
    <property type="entry name" value="HAD-like_sf"/>
</dbReference>
<dbReference type="InterPro" id="IPR006439">
    <property type="entry name" value="HAD-SF_hydro_IA"/>
</dbReference>
<evidence type="ECO:0000313" key="7">
    <source>
        <dbReference type="Proteomes" id="UP000434036"/>
    </source>
</evidence>
<evidence type="ECO:0000256" key="5">
    <source>
        <dbReference type="ARBA" id="ARBA00023277"/>
    </source>
</evidence>
<dbReference type="EMBL" id="WUUQ01000007">
    <property type="protein sequence ID" value="MXQ74415.1"/>
    <property type="molecule type" value="Genomic_DNA"/>
</dbReference>
<dbReference type="InterPro" id="IPR041492">
    <property type="entry name" value="HAD_2"/>
</dbReference>
<reference evidence="6 7" key="2">
    <citation type="submission" date="2020-01" db="EMBL/GenBank/DDBJ databases">
        <title>Clostridiaceae sp. nov. isolated from the gut of human by culturomics.</title>
        <authorList>
            <person name="Chang Y."/>
        </authorList>
    </citation>
    <scope>NUCLEOTIDE SEQUENCE [LARGE SCALE GENOMIC DNA]</scope>
    <source>
        <strain evidence="6 7">DONG20-135</strain>
    </source>
</reference>
<protein>
    <submittedName>
        <fullName evidence="6">HAD-IA family hydrolase</fullName>
    </submittedName>
</protein>
<dbReference type="SFLD" id="SFLDG01135">
    <property type="entry name" value="C1.5.6:_HAD__Beta-PGM__Phospha"/>
    <property type="match status" value="1"/>
</dbReference>
<reference evidence="6 7" key="1">
    <citation type="submission" date="2019-12" db="EMBL/GenBank/DDBJ databases">
        <authorList>
            <person name="Yang R."/>
        </authorList>
    </citation>
    <scope>NUCLEOTIDE SEQUENCE [LARGE SCALE GENOMIC DNA]</scope>
    <source>
        <strain evidence="6 7">DONG20-135</strain>
    </source>
</reference>
<evidence type="ECO:0000256" key="3">
    <source>
        <dbReference type="ARBA" id="ARBA00022723"/>
    </source>
</evidence>
<evidence type="ECO:0000313" key="6">
    <source>
        <dbReference type="EMBL" id="MXQ74415.1"/>
    </source>
</evidence>
<organism evidence="6 7">
    <name type="scientific">Copranaerobaculum intestinale</name>
    <dbReference type="NCBI Taxonomy" id="2692629"/>
    <lineage>
        <taxon>Bacteria</taxon>
        <taxon>Bacillati</taxon>
        <taxon>Bacillota</taxon>
        <taxon>Erysipelotrichia</taxon>
        <taxon>Erysipelotrichales</taxon>
        <taxon>Erysipelotrichaceae</taxon>
        <taxon>Copranaerobaculum</taxon>
    </lineage>
</organism>
<dbReference type="Pfam" id="PF13419">
    <property type="entry name" value="HAD_2"/>
    <property type="match status" value="1"/>
</dbReference>
<dbReference type="PANTHER" id="PTHR46193">
    <property type="entry name" value="6-PHOSPHOGLUCONATE PHOSPHATASE"/>
    <property type="match status" value="1"/>
</dbReference>
<dbReference type="SFLD" id="SFLDS00003">
    <property type="entry name" value="Haloacid_Dehalogenase"/>
    <property type="match status" value="1"/>
</dbReference>
<dbReference type="InterPro" id="IPR023214">
    <property type="entry name" value="HAD_sf"/>
</dbReference>
<dbReference type="InterPro" id="IPR023198">
    <property type="entry name" value="PGP-like_dom2"/>
</dbReference>
<keyword evidence="6" id="KW-0378">Hydrolase</keyword>
<dbReference type="RefSeq" id="WP_160625803.1">
    <property type="nucleotide sequence ID" value="NZ_WUUQ01000007.1"/>
</dbReference>
<evidence type="ECO:0000256" key="4">
    <source>
        <dbReference type="ARBA" id="ARBA00022842"/>
    </source>
</evidence>
<keyword evidence="4" id="KW-0460">Magnesium</keyword>
<keyword evidence="3" id="KW-0479">Metal-binding</keyword>
<dbReference type="GO" id="GO:0016787">
    <property type="term" value="F:hydrolase activity"/>
    <property type="evidence" value="ECO:0007669"/>
    <property type="project" value="UniProtKB-KW"/>
</dbReference>
<evidence type="ECO:0000256" key="2">
    <source>
        <dbReference type="ARBA" id="ARBA00006171"/>
    </source>
</evidence>
<dbReference type="NCBIfam" id="TIGR01509">
    <property type="entry name" value="HAD-SF-IA-v3"/>
    <property type="match status" value="1"/>
</dbReference>
<dbReference type="PANTHER" id="PTHR46193:SF18">
    <property type="entry name" value="HEXITOL PHOSPHATASE B"/>
    <property type="match status" value="1"/>
</dbReference>